<organism evidence="3 4">
    <name type="scientific">Croceitalea rosinachiae</name>
    <dbReference type="NCBI Taxonomy" id="3075596"/>
    <lineage>
        <taxon>Bacteria</taxon>
        <taxon>Pseudomonadati</taxon>
        <taxon>Bacteroidota</taxon>
        <taxon>Flavobacteriia</taxon>
        <taxon>Flavobacteriales</taxon>
        <taxon>Flavobacteriaceae</taxon>
        <taxon>Croceitalea</taxon>
    </lineage>
</organism>
<feature type="transmembrane region" description="Helical" evidence="1">
    <location>
        <begin position="66"/>
        <end position="90"/>
    </location>
</feature>
<dbReference type="GO" id="GO:0016301">
    <property type="term" value="F:kinase activity"/>
    <property type="evidence" value="ECO:0007669"/>
    <property type="project" value="UniProtKB-KW"/>
</dbReference>
<evidence type="ECO:0000256" key="1">
    <source>
        <dbReference type="SAM" id="Phobius"/>
    </source>
</evidence>
<gene>
    <name evidence="3" type="ORF">RM706_11085</name>
</gene>
<keyword evidence="4" id="KW-1185">Reference proteome</keyword>
<dbReference type="EMBL" id="JAVRHR010000002">
    <property type="protein sequence ID" value="MDT0607580.1"/>
    <property type="molecule type" value="Genomic_DNA"/>
</dbReference>
<dbReference type="PANTHER" id="PTHR34220:SF7">
    <property type="entry name" value="SENSOR HISTIDINE KINASE YPDA"/>
    <property type="match status" value="1"/>
</dbReference>
<evidence type="ECO:0000313" key="3">
    <source>
        <dbReference type="EMBL" id="MDT0607580.1"/>
    </source>
</evidence>
<dbReference type="InterPro" id="IPR010559">
    <property type="entry name" value="Sig_transdc_His_kin_internal"/>
</dbReference>
<reference evidence="3 4" key="1">
    <citation type="submission" date="2023-09" db="EMBL/GenBank/DDBJ databases">
        <authorList>
            <person name="Rey-Velasco X."/>
        </authorList>
    </citation>
    <scope>NUCLEOTIDE SEQUENCE [LARGE SCALE GENOMIC DNA]</scope>
    <source>
        <strain evidence="3 4">F388</strain>
    </source>
</reference>
<keyword evidence="3" id="KW-0418">Kinase</keyword>
<dbReference type="InterPro" id="IPR050640">
    <property type="entry name" value="Bact_2-comp_sensor_kinase"/>
</dbReference>
<feature type="domain" description="Signal transduction histidine kinase internal region" evidence="2">
    <location>
        <begin position="152"/>
        <end position="228"/>
    </location>
</feature>
<evidence type="ECO:0000259" key="2">
    <source>
        <dbReference type="Pfam" id="PF06580"/>
    </source>
</evidence>
<keyword evidence="1" id="KW-1133">Transmembrane helix</keyword>
<keyword evidence="3" id="KW-0808">Transferase</keyword>
<feature type="transmembrane region" description="Helical" evidence="1">
    <location>
        <begin position="110"/>
        <end position="131"/>
    </location>
</feature>
<sequence>MRKHLSLLLIGYLLGILIYSFVNFNALQSSKEFYLSGLLGVLILYFVVFSNSFLNQFIPFKRVPGLRILAGIIWNWILGHVLFLVFFFIYNRLHDYLFSQQEKMDIFIKMGILLFCTAILYNIVYFALYSYDNYARGQVMELRLERKQAELQLMMLKSQLSPHFLFNNMNSLASLFQKDIEKAETFIRALGNSYQFTLNNYKSNLVTLNQELSLVNSYLFLIKTRFDNGVTINLQLDYHVLDSKIPPLTLQLLIENAIKHNAFDKNKPLNINITSENKRIIVSNTKTKKKEQLSSTKVGLKNIISRYELLSDRKVEILDGHYDFTVKIPLIK</sequence>
<dbReference type="PANTHER" id="PTHR34220">
    <property type="entry name" value="SENSOR HISTIDINE KINASE YPDA"/>
    <property type="match status" value="1"/>
</dbReference>
<name>A0ABU3ACQ4_9FLAO</name>
<comment type="caution">
    <text evidence="3">The sequence shown here is derived from an EMBL/GenBank/DDBJ whole genome shotgun (WGS) entry which is preliminary data.</text>
</comment>
<evidence type="ECO:0000313" key="4">
    <source>
        <dbReference type="Proteomes" id="UP001255246"/>
    </source>
</evidence>
<dbReference type="Proteomes" id="UP001255246">
    <property type="component" value="Unassembled WGS sequence"/>
</dbReference>
<protein>
    <submittedName>
        <fullName evidence="3">Histidine kinase</fullName>
    </submittedName>
</protein>
<feature type="transmembrane region" description="Helical" evidence="1">
    <location>
        <begin position="33"/>
        <end position="54"/>
    </location>
</feature>
<accession>A0ABU3ACQ4</accession>
<feature type="transmembrane region" description="Helical" evidence="1">
    <location>
        <begin position="7"/>
        <end position="27"/>
    </location>
</feature>
<dbReference type="Pfam" id="PF06580">
    <property type="entry name" value="His_kinase"/>
    <property type="match status" value="1"/>
</dbReference>
<keyword evidence="1" id="KW-0812">Transmembrane</keyword>
<proteinExistence type="predicted"/>
<dbReference type="RefSeq" id="WP_311351428.1">
    <property type="nucleotide sequence ID" value="NZ_JAVRHR010000002.1"/>
</dbReference>
<keyword evidence="1" id="KW-0472">Membrane</keyword>